<dbReference type="SUPFAM" id="SSF55781">
    <property type="entry name" value="GAF domain-like"/>
    <property type="match status" value="1"/>
</dbReference>
<dbReference type="PRINTS" id="PR00344">
    <property type="entry name" value="BCTRLSENSOR"/>
</dbReference>
<dbReference type="NCBIfam" id="TIGR00229">
    <property type="entry name" value="sensory_box"/>
    <property type="match status" value="1"/>
</dbReference>
<accession>A0A846TJJ7</accession>
<evidence type="ECO:0000256" key="3">
    <source>
        <dbReference type="ARBA" id="ARBA00012438"/>
    </source>
</evidence>
<feature type="domain" description="HAMP" evidence="16">
    <location>
        <begin position="212"/>
        <end position="265"/>
    </location>
</feature>
<dbReference type="SUPFAM" id="SSF55785">
    <property type="entry name" value="PYP-like sensor domain (PAS domain)"/>
    <property type="match status" value="1"/>
</dbReference>
<keyword evidence="5" id="KW-0597">Phosphoprotein</keyword>
<keyword evidence="13" id="KW-1133">Transmembrane helix</keyword>
<evidence type="ECO:0000256" key="4">
    <source>
        <dbReference type="ARBA" id="ARBA00022475"/>
    </source>
</evidence>
<keyword evidence="4" id="KW-1003">Cell membrane</keyword>
<sequence>MKKIQFNKNSIVRRYLFLMGVFIGAFLLLAGILLYSFNELNEEYTSKNSQLEKKERLVQEMEAAFIQAFMDIRGYFAYGTEGLKKNALKQEPRILNSMKQLAEMEEDYQDQAFLNKVDDFREYYFIDVLPVTLEEYEKGNIEAVKATANGGATKKIEAIKTEINEYNKAVNDQIDANFNELKKIQTYVQIVFVAFVLVFLIVLLRITRLMFSEIARPLAGFALAANEIAYGREAVIEVEKDRNDELGVLSIAFNRMLEGIQENEQNLLAQNEELVAQQDELHAQQLELQEALEFVKNNEQKLSNRNELINKLANSLDKQEVLESAVLNMCPIIGAEKGIIAFIEDSTYASYGISTGGVKQFRDNLLFSGVIDRLKMERKPFATKRQAMEEEKGFHTGNLLSFDLYIPIFLSGKKLIAVMAFSRYDAPFDSRDMEEYEAMAKNVGIAMEKINIYQASEEARRLNQEILDTIQEGIQLVNTEGEILQVNKKFCELFGCQEKLQGLTGCSWTEWIVLLADTIEEADDFIHFLKSEVASQEKYPSNEVQFIYRNKEGKVFKVYCEGLFDGSTKLGTIFVHRNITKEFEVDRIKSEFVSTVSHELRTPLASILGFTELMLNRELKLDRQKKYLSTIHDEAGRLTDLINDFLDIQRMESGKQEYEKKQLAVLPIIKKVIELQKVQSEKHELALEFLGGLDIVIGDAGKLEQALTNLIHNAIKYSPEGGKVGVVVFEKDGQVNIEIQDEGLGIPPEAIDRLFEKFYRVDNSDRRAIGGTGLGLAIVKEIIQDHGGEIRVKSQFGKGSTFTISLPVSDCQTDLA</sequence>
<dbReference type="CDD" id="cd06225">
    <property type="entry name" value="HAMP"/>
    <property type="match status" value="1"/>
</dbReference>
<dbReference type="PANTHER" id="PTHR43047">
    <property type="entry name" value="TWO-COMPONENT HISTIDINE PROTEIN KINASE"/>
    <property type="match status" value="1"/>
</dbReference>
<dbReference type="InterPro" id="IPR036890">
    <property type="entry name" value="HATPase_C_sf"/>
</dbReference>
<evidence type="ECO:0000256" key="2">
    <source>
        <dbReference type="ARBA" id="ARBA00004651"/>
    </source>
</evidence>
<dbReference type="PROSITE" id="PS50885">
    <property type="entry name" value="HAMP"/>
    <property type="match status" value="1"/>
</dbReference>
<dbReference type="InterPro" id="IPR003660">
    <property type="entry name" value="HAMP_dom"/>
</dbReference>
<dbReference type="GO" id="GO:0009927">
    <property type="term" value="F:histidine phosphotransfer kinase activity"/>
    <property type="evidence" value="ECO:0007669"/>
    <property type="project" value="TreeGrafter"/>
</dbReference>
<dbReference type="InterPro" id="IPR003661">
    <property type="entry name" value="HisK_dim/P_dom"/>
</dbReference>
<proteinExistence type="predicted"/>
<comment type="caution">
    <text evidence="17">The sequence shown here is derived from an EMBL/GenBank/DDBJ whole genome shotgun (WGS) entry which is preliminary data.</text>
</comment>
<dbReference type="EC" id="2.7.13.3" evidence="3"/>
<reference evidence="17 18" key="1">
    <citation type="submission" date="2020-03" db="EMBL/GenBank/DDBJ databases">
        <authorList>
            <person name="Sun Q."/>
        </authorList>
    </citation>
    <scope>NUCLEOTIDE SEQUENCE [LARGE SCALE GENOMIC DNA]</scope>
    <source>
        <strain evidence="17 18">KACC 21451</strain>
    </source>
</reference>
<dbReference type="Pfam" id="PF13185">
    <property type="entry name" value="GAF_2"/>
    <property type="match status" value="1"/>
</dbReference>
<dbReference type="Pfam" id="PF00512">
    <property type="entry name" value="HisKA"/>
    <property type="match status" value="1"/>
</dbReference>
<evidence type="ECO:0000256" key="6">
    <source>
        <dbReference type="ARBA" id="ARBA00022679"/>
    </source>
</evidence>
<evidence type="ECO:0000256" key="13">
    <source>
        <dbReference type="SAM" id="Phobius"/>
    </source>
</evidence>
<dbReference type="Gene3D" id="3.30.450.40">
    <property type="match status" value="1"/>
</dbReference>
<dbReference type="CDD" id="cd00075">
    <property type="entry name" value="HATPase"/>
    <property type="match status" value="1"/>
</dbReference>
<dbReference type="InterPro" id="IPR036097">
    <property type="entry name" value="HisK_dim/P_sf"/>
</dbReference>
<dbReference type="Gene3D" id="6.10.340.10">
    <property type="match status" value="1"/>
</dbReference>
<dbReference type="GO" id="GO:0005886">
    <property type="term" value="C:plasma membrane"/>
    <property type="evidence" value="ECO:0007669"/>
    <property type="project" value="UniProtKB-SubCell"/>
</dbReference>
<feature type="transmembrane region" description="Helical" evidence="13">
    <location>
        <begin position="12"/>
        <end position="37"/>
    </location>
</feature>
<dbReference type="FunFam" id="1.10.287.130:FF:000001">
    <property type="entry name" value="Two-component sensor histidine kinase"/>
    <property type="match status" value="1"/>
</dbReference>
<dbReference type="GO" id="GO:0005524">
    <property type="term" value="F:ATP binding"/>
    <property type="evidence" value="ECO:0007669"/>
    <property type="project" value="UniProtKB-KW"/>
</dbReference>
<gene>
    <name evidence="17" type="ORF">GWK17_08820</name>
</gene>
<dbReference type="Pfam" id="PF02518">
    <property type="entry name" value="HATPase_c"/>
    <property type="match status" value="1"/>
</dbReference>
<dbReference type="SUPFAM" id="SSF158472">
    <property type="entry name" value="HAMP domain-like"/>
    <property type="match status" value="1"/>
</dbReference>
<feature type="coiled-coil region" evidence="12">
    <location>
        <begin position="257"/>
        <end position="305"/>
    </location>
</feature>
<dbReference type="SUPFAM" id="SSF47384">
    <property type="entry name" value="Homodimeric domain of signal transducing histidine kinase"/>
    <property type="match status" value="1"/>
</dbReference>
<dbReference type="InterPro" id="IPR003594">
    <property type="entry name" value="HATPase_dom"/>
</dbReference>
<dbReference type="PROSITE" id="PS50109">
    <property type="entry name" value="HIS_KIN"/>
    <property type="match status" value="1"/>
</dbReference>
<dbReference type="SMART" id="SM00304">
    <property type="entry name" value="HAMP"/>
    <property type="match status" value="1"/>
</dbReference>
<evidence type="ECO:0000256" key="7">
    <source>
        <dbReference type="ARBA" id="ARBA00022741"/>
    </source>
</evidence>
<dbReference type="Gene3D" id="3.30.565.10">
    <property type="entry name" value="Histidine kinase-like ATPase, C-terminal domain"/>
    <property type="match status" value="1"/>
</dbReference>
<dbReference type="SUPFAM" id="SSF55874">
    <property type="entry name" value="ATPase domain of HSP90 chaperone/DNA topoisomerase II/histidine kinase"/>
    <property type="match status" value="1"/>
</dbReference>
<dbReference type="PROSITE" id="PS50112">
    <property type="entry name" value="PAS"/>
    <property type="match status" value="1"/>
</dbReference>
<feature type="domain" description="PAS" evidence="15">
    <location>
        <begin position="459"/>
        <end position="495"/>
    </location>
</feature>
<evidence type="ECO:0000256" key="8">
    <source>
        <dbReference type="ARBA" id="ARBA00022777"/>
    </source>
</evidence>
<evidence type="ECO:0000259" key="16">
    <source>
        <dbReference type="PROSITE" id="PS50885"/>
    </source>
</evidence>
<comment type="catalytic activity">
    <reaction evidence="1">
        <text>ATP + protein L-histidine = ADP + protein N-phospho-L-histidine.</text>
        <dbReference type="EC" id="2.7.13.3"/>
    </reaction>
</comment>
<feature type="domain" description="Histidine kinase" evidence="14">
    <location>
        <begin position="595"/>
        <end position="810"/>
    </location>
</feature>
<keyword evidence="7" id="KW-0547">Nucleotide-binding</keyword>
<dbReference type="FunFam" id="3.30.565.10:FF:000006">
    <property type="entry name" value="Sensor histidine kinase WalK"/>
    <property type="match status" value="1"/>
</dbReference>
<dbReference type="InterPro" id="IPR004358">
    <property type="entry name" value="Sig_transdc_His_kin-like_C"/>
</dbReference>
<keyword evidence="13" id="KW-0812">Transmembrane</keyword>
<evidence type="ECO:0000313" key="18">
    <source>
        <dbReference type="Proteomes" id="UP000587942"/>
    </source>
</evidence>
<evidence type="ECO:0000256" key="10">
    <source>
        <dbReference type="ARBA" id="ARBA00023012"/>
    </source>
</evidence>
<organism evidence="17 18">
    <name type="scientific">Mesobacillus selenatarsenatis</name>
    <dbReference type="NCBI Taxonomy" id="388741"/>
    <lineage>
        <taxon>Bacteria</taxon>
        <taxon>Bacillati</taxon>
        <taxon>Bacillota</taxon>
        <taxon>Bacilli</taxon>
        <taxon>Bacillales</taxon>
        <taxon>Bacillaceae</taxon>
        <taxon>Mesobacillus</taxon>
    </lineage>
</organism>
<evidence type="ECO:0000256" key="9">
    <source>
        <dbReference type="ARBA" id="ARBA00022840"/>
    </source>
</evidence>
<dbReference type="EMBL" id="JAAVUM010000005">
    <property type="protein sequence ID" value="NKE05567.1"/>
    <property type="molecule type" value="Genomic_DNA"/>
</dbReference>
<protein>
    <recommendedName>
        <fullName evidence="3">histidine kinase</fullName>
        <ecNumber evidence="3">2.7.13.3</ecNumber>
    </recommendedName>
</protein>
<dbReference type="PANTHER" id="PTHR43047:SF72">
    <property type="entry name" value="OSMOSENSING HISTIDINE PROTEIN KINASE SLN1"/>
    <property type="match status" value="1"/>
</dbReference>
<dbReference type="Gene3D" id="3.30.450.20">
    <property type="entry name" value="PAS domain"/>
    <property type="match status" value="1"/>
</dbReference>
<feature type="coiled-coil region" evidence="12">
    <location>
        <begin position="37"/>
        <end position="64"/>
    </location>
</feature>
<dbReference type="InterPro" id="IPR003018">
    <property type="entry name" value="GAF"/>
</dbReference>
<name>A0A846TJJ7_9BACI</name>
<comment type="subcellular location">
    <subcellularLocation>
        <location evidence="2">Cell membrane</location>
        <topology evidence="2">Multi-pass membrane protein</topology>
    </subcellularLocation>
</comment>
<evidence type="ECO:0000256" key="5">
    <source>
        <dbReference type="ARBA" id="ARBA00022553"/>
    </source>
</evidence>
<keyword evidence="10" id="KW-0902">Two-component regulatory system</keyword>
<dbReference type="InterPro" id="IPR029016">
    <property type="entry name" value="GAF-like_dom_sf"/>
</dbReference>
<keyword evidence="12" id="KW-0175">Coiled coil</keyword>
<dbReference type="InterPro" id="IPR035965">
    <property type="entry name" value="PAS-like_dom_sf"/>
</dbReference>
<keyword evidence="9" id="KW-0067">ATP-binding</keyword>
<evidence type="ECO:0000313" key="17">
    <source>
        <dbReference type="EMBL" id="NKE05567.1"/>
    </source>
</evidence>
<evidence type="ECO:0000256" key="11">
    <source>
        <dbReference type="ARBA" id="ARBA00023136"/>
    </source>
</evidence>
<dbReference type="Pfam" id="PF13188">
    <property type="entry name" value="PAS_8"/>
    <property type="match status" value="1"/>
</dbReference>
<evidence type="ECO:0000259" key="14">
    <source>
        <dbReference type="PROSITE" id="PS50109"/>
    </source>
</evidence>
<dbReference type="SMART" id="SM00387">
    <property type="entry name" value="HATPase_c"/>
    <property type="match status" value="1"/>
</dbReference>
<dbReference type="AlphaFoldDB" id="A0A846TJJ7"/>
<evidence type="ECO:0000256" key="12">
    <source>
        <dbReference type="SAM" id="Coils"/>
    </source>
</evidence>
<dbReference type="SMART" id="SM00388">
    <property type="entry name" value="HisKA"/>
    <property type="match status" value="1"/>
</dbReference>
<dbReference type="Gene3D" id="1.10.287.130">
    <property type="match status" value="1"/>
</dbReference>
<keyword evidence="11 13" id="KW-0472">Membrane</keyword>
<keyword evidence="8" id="KW-0418">Kinase</keyword>
<evidence type="ECO:0000259" key="15">
    <source>
        <dbReference type="PROSITE" id="PS50112"/>
    </source>
</evidence>
<evidence type="ECO:0000256" key="1">
    <source>
        <dbReference type="ARBA" id="ARBA00000085"/>
    </source>
</evidence>
<dbReference type="RefSeq" id="WP_167832018.1">
    <property type="nucleotide sequence ID" value="NZ_JAAVUM010000005.1"/>
</dbReference>
<dbReference type="GO" id="GO:0000155">
    <property type="term" value="F:phosphorelay sensor kinase activity"/>
    <property type="evidence" value="ECO:0007669"/>
    <property type="project" value="InterPro"/>
</dbReference>
<dbReference type="InterPro" id="IPR005467">
    <property type="entry name" value="His_kinase_dom"/>
</dbReference>
<dbReference type="InterPro" id="IPR000014">
    <property type="entry name" value="PAS"/>
</dbReference>
<keyword evidence="6" id="KW-0808">Transferase</keyword>
<dbReference type="CDD" id="cd00082">
    <property type="entry name" value="HisKA"/>
    <property type="match status" value="1"/>
</dbReference>
<feature type="transmembrane region" description="Helical" evidence="13">
    <location>
        <begin position="187"/>
        <end position="206"/>
    </location>
</feature>
<dbReference type="Proteomes" id="UP000587942">
    <property type="component" value="Unassembled WGS sequence"/>
</dbReference>